<evidence type="ECO:0000313" key="5">
    <source>
        <dbReference type="EMBL" id="MFM0720089.1"/>
    </source>
</evidence>
<reference evidence="5 6" key="1">
    <citation type="journal article" date="2024" name="Chem. Sci.">
        <title>Discovery of megapolipeptins by genome mining of a Burkholderiales bacteria collection.</title>
        <authorList>
            <person name="Paulo B.S."/>
            <person name="Recchia M.J.J."/>
            <person name="Lee S."/>
            <person name="Fergusson C.H."/>
            <person name="Romanowski S.B."/>
            <person name="Hernandez A."/>
            <person name="Krull N."/>
            <person name="Liu D.Y."/>
            <person name="Cavanagh H."/>
            <person name="Bos A."/>
            <person name="Gray C.A."/>
            <person name="Murphy B.T."/>
            <person name="Linington R.G."/>
            <person name="Eustaquio A.S."/>
        </authorList>
    </citation>
    <scope>NUCLEOTIDE SEQUENCE [LARGE SCALE GENOMIC DNA]</scope>
    <source>
        <strain evidence="5 6">RL17-350-BIC-E</strain>
    </source>
</reference>
<dbReference type="Proteomes" id="UP001629392">
    <property type="component" value="Unassembled WGS sequence"/>
</dbReference>
<evidence type="ECO:0000256" key="1">
    <source>
        <dbReference type="ARBA" id="ARBA00005656"/>
    </source>
</evidence>
<organism evidence="5 6">
    <name type="scientific">Paraburkholderia strydomiana</name>
    <dbReference type="NCBI Taxonomy" id="1245417"/>
    <lineage>
        <taxon>Bacteria</taxon>
        <taxon>Pseudomonadati</taxon>
        <taxon>Pseudomonadota</taxon>
        <taxon>Betaproteobacteria</taxon>
        <taxon>Burkholderiales</taxon>
        <taxon>Burkholderiaceae</taxon>
        <taxon>Paraburkholderia</taxon>
    </lineage>
</organism>
<name>A0ABW9EMA2_9BURK</name>
<dbReference type="NCBIfam" id="NF008852">
    <property type="entry name" value="PRK11890.1"/>
    <property type="match status" value="1"/>
</dbReference>
<dbReference type="InterPro" id="IPR002505">
    <property type="entry name" value="PTA_PTB"/>
</dbReference>
<comment type="caution">
    <text evidence="5">The sequence shown here is derived from an EMBL/GenBank/DDBJ whole genome shotgun (WGS) entry which is preliminary data.</text>
</comment>
<dbReference type="RefSeq" id="WP_408147620.1">
    <property type="nucleotide sequence ID" value="NZ_JAQQCL010000026.1"/>
</dbReference>
<dbReference type="InterPro" id="IPR012147">
    <property type="entry name" value="P_Ac_Bu_trans"/>
</dbReference>
<evidence type="ECO:0000259" key="4">
    <source>
        <dbReference type="Pfam" id="PF01515"/>
    </source>
</evidence>
<keyword evidence="6" id="KW-1185">Reference proteome</keyword>
<feature type="domain" description="Phosphate acetyl/butaryl transferase" evidence="4">
    <location>
        <begin position="102"/>
        <end position="318"/>
    </location>
</feature>
<accession>A0ABW9EMA2</accession>
<protein>
    <submittedName>
        <fullName evidence="5">Bifunctional enoyl-CoA hydratase/phosphate acetyltransferase</fullName>
    </submittedName>
</protein>
<dbReference type="Gene3D" id="3.40.718.10">
    <property type="entry name" value="Isopropylmalate Dehydrogenase"/>
    <property type="match status" value="1"/>
</dbReference>
<dbReference type="PANTHER" id="PTHR43356">
    <property type="entry name" value="PHOSPHATE ACETYLTRANSFERASE"/>
    <property type="match status" value="1"/>
</dbReference>
<dbReference type="Pfam" id="PF01515">
    <property type="entry name" value="PTA_PTB"/>
    <property type="match status" value="1"/>
</dbReference>
<sequence>MNTCPVAGEPAADALPGIIPGPHGEPAPLLRLALARGPVRIAVVHPCDSPSLAAMSAACHAGLIDPVVIAPRERIQALASAAGIDLAGIEIDDVPHSHAAAARAVELAARGHVQALMKGSLPTAELMEAVVQPGKGWLGLRTGKRMSHCFLMQIPSYPRPFIITDAAVNVVPDLEQKQGIVQNAIDLAHALGLALPRVAILGAVETVNSKMRATLDAAALSKMADRGQLTGALVDGPLAFDDAISVRAARLKGIVSLVAGRADILVVPDLEAGNMLVKQLEFLGGAASAGIVLGARVPIVLTGRTDGVPTRVASCALAVLLADPCGGQAGGRCRPESA</sequence>
<keyword evidence="3" id="KW-0012">Acyltransferase</keyword>
<dbReference type="NCBIfam" id="NF006045">
    <property type="entry name" value="PRK08190.1"/>
    <property type="match status" value="1"/>
</dbReference>
<evidence type="ECO:0000256" key="2">
    <source>
        <dbReference type="ARBA" id="ARBA00022679"/>
    </source>
</evidence>
<evidence type="ECO:0000256" key="3">
    <source>
        <dbReference type="ARBA" id="ARBA00023315"/>
    </source>
</evidence>
<comment type="similarity">
    <text evidence="1">Belongs to the phosphate acetyltransferase and butyryltransferase family.</text>
</comment>
<gene>
    <name evidence="5" type="ORF">PQQ73_27600</name>
</gene>
<keyword evidence="2" id="KW-0808">Transferase</keyword>
<dbReference type="SUPFAM" id="SSF53659">
    <property type="entry name" value="Isocitrate/Isopropylmalate dehydrogenase-like"/>
    <property type="match status" value="1"/>
</dbReference>
<dbReference type="InterPro" id="IPR050500">
    <property type="entry name" value="Phos_Acetyltrans/Butyryltrans"/>
</dbReference>
<dbReference type="PIRSF" id="PIRSF000428">
    <property type="entry name" value="P_Ac_trans"/>
    <property type="match status" value="1"/>
</dbReference>
<dbReference type="EMBL" id="JAQQCL010000026">
    <property type="protein sequence ID" value="MFM0720089.1"/>
    <property type="molecule type" value="Genomic_DNA"/>
</dbReference>
<evidence type="ECO:0000313" key="6">
    <source>
        <dbReference type="Proteomes" id="UP001629392"/>
    </source>
</evidence>
<proteinExistence type="inferred from homology"/>
<dbReference type="PANTHER" id="PTHR43356:SF2">
    <property type="entry name" value="PHOSPHATE ACETYLTRANSFERASE"/>
    <property type="match status" value="1"/>
</dbReference>